<evidence type="ECO:0000256" key="2">
    <source>
        <dbReference type="SAM" id="MobiDB-lite"/>
    </source>
</evidence>
<dbReference type="PROSITE" id="PS50005">
    <property type="entry name" value="TPR"/>
    <property type="match status" value="2"/>
</dbReference>
<name>A0A7N0USC8_KALFE</name>
<dbReference type="PANTHER" id="PTHR46014">
    <property type="entry name" value="TETRATRICOPEPTIDE REPEAT PROTEIN 1"/>
    <property type="match status" value="1"/>
</dbReference>
<dbReference type="SMART" id="SM00028">
    <property type="entry name" value="TPR"/>
    <property type="match status" value="2"/>
</dbReference>
<dbReference type="GO" id="GO:0051879">
    <property type="term" value="F:Hsp90 protein binding"/>
    <property type="evidence" value="ECO:0007669"/>
    <property type="project" value="EnsemblPlants"/>
</dbReference>
<feature type="compositionally biased region" description="Basic and acidic residues" evidence="2">
    <location>
        <begin position="12"/>
        <end position="35"/>
    </location>
</feature>
<dbReference type="Pfam" id="PF00515">
    <property type="entry name" value="TPR_1"/>
    <property type="match status" value="1"/>
</dbReference>
<feature type="repeat" description="TPR" evidence="1">
    <location>
        <begin position="106"/>
        <end position="139"/>
    </location>
</feature>
<dbReference type="Gramene" id="Kaladp0080s0133.1.v1.1">
    <property type="protein sequence ID" value="Kaladp0080s0133.1.v1.1"/>
    <property type="gene ID" value="Kaladp0080s0133.v1.1"/>
</dbReference>
<feature type="compositionally biased region" description="Acidic residues" evidence="2">
    <location>
        <begin position="59"/>
        <end position="72"/>
    </location>
</feature>
<dbReference type="PANTHER" id="PTHR46014:SF1">
    <property type="entry name" value="TETRATRICOPEPTIDE REPEAT PROTEIN 1"/>
    <property type="match status" value="1"/>
</dbReference>
<feature type="repeat" description="TPR" evidence="1">
    <location>
        <begin position="147"/>
        <end position="180"/>
    </location>
</feature>
<organism evidence="3 4">
    <name type="scientific">Kalanchoe fedtschenkoi</name>
    <name type="common">Lavender scallops</name>
    <name type="synonym">South American air plant</name>
    <dbReference type="NCBI Taxonomy" id="63787"/>
    <lineage>
        <taxon>Eukaryota</taxon>
        <taxon>Viridiplantae</taxon>
        <taxon>Streptophyta</taxon>
        <taxon>Embryophyta</taxon>
        <taxon>Tracheophyta</taxon>
        <taxon>Spermatophyta</taxon>
        <taxon>Magnoliopsida</taxon>
        <taxon>eudicotyledons</taxon>
        <taxon>Gunneridae</taxon>
        <taxon>Pentapetalae</taxon>
        <taxon>Saxifragales</taxon>
        <taxon>Crassulaceae</taxon>
        <taxon>Kalanchoe</taxon>
    </lineage>
</organism>
<evidence type="ECO:0000313" key="4">
    <source>
        <dbReference type="Proteomes" id="UP000594263"/>
    </source>
</evidence>
<dbReference type="InterPro" id="IPR019734">
    <property type="entry name" value="TPR_rpt"/>
</dbReference>
<feature type="region of interest" description="Disordered" evidence="2">
    <location>
        <begin position="1"/>
        <end position="92"/>
    </location>
</feature>
<dbReference type="OMA" id="EAIAGMC"/>
<keyword evidence="4" id="KW-1185">Reference proteome</keyword>
<dbReference type="PROSITE" id="PS50293">
    <property type="entry name" value="TPR_REGION"/>
    <property type="match status" value="1"/>
</dbReference>
<feature type="compositionally biased region" description="Basic and acidic residues" evidence="2">
    <location>
        <begin position="73"/>
        <end position="89"/>
    </location>
</feature>
<proteinExistence type="predicted"/>
<keyword evidence="1" id="KW-0802">TPR repeat</keyword>
<reference evidence="3" key="1">
    <citation type="submission" date="2021-01" db="UniProtKB">
        <authorList>
            <consortium name="EnsemblPlants"/>
        </authorList>
    </citation>
    <scope>IDENTIFICATION</scope>
</reference>
<accession>A0A7N0USC8</accession>
<evidence type="ECO:0000313" key="3">
    <source>
        <dbReference type="EnsemblPlants" id="Kaladp0080s0133.1.v1.1"/>
    </source>
</evidence>
<dbReference type="SUPFAM" id="SSF48452">
    <property type="entry name" value="TPR-like"/>
    <property type="match status" value="1"/>
</dbReference>
<dbReference type="Gene3D" id="1.25.40.10">
    <property type="entry name" value="Tetratricopeptide repeat domain"/>
    <property type="match status" value="1"/>
</dbReference>
<dbReference type="InterPro" id="IPR052769">
    <property type="entry name" value="TPR_domain_protein"/>
</dbReference>
<sequence length="211" mass="23420">MVVIETEPEQDVSDRKSSFETSSEAKKVEVEKRGDATSSDAVIGVEAASDGFETASEGEVGEEACDDEESGDKDEKRQPSEEVEKRDAEADAVENEALNQKALEQANEAKAEGNKLFVEGRYEEALLQYELALEIAPEMPSSVELRSICYSNRGTCFSKLGKYEETIKECKKALELNPNYLKALIRRADANERLEHFEEAIAGMCDLTFVM</sequence>
<feature type="compositionally biased region" description="Acidic residues" evidence="2">
    <location>
        <begin position="1"/>
        <end position="11"/>
    </location>
</feature>
<dbReference type="AlphaFoldDB" id="A0A7N0USC8"/>
<evidence type="ECO:0000256" key="1">
    <source>
        <dbReference type="PROSITE-ProRule" id="PRU00339"/>
    </source>
</evidence>
<dbReference type="EnsemblPlants" id="Kaladp0080s0133.1.v1.1">
    <property type="protein sequence ID" value="Kaladp0080s0133.1.v1.1"/>
    <property type="gene ID" value="Kaladp0080s0133.v1.1"/>
</dbReference>
<dbReference type="InterPro" id="IPR011990">
    <property type="entry name" value="TPR-like_helical_dom_sf"/>
</dbReference>
<dbReference type="Proteomes" id="UP000594263">
    <property type="component" value="Unplaced"/>
</dbReference>
<protein>
    <submittedName>
        <fullName evidence="3">Uncharacterized protein</fullName>
    </submittedName>
</protein>